<dbReference type="Pfam" id="PF01196">
    <property type="entry name" value="Ribosomal_L17"/>
    <property type="match status" value="1"/>
</dbReference>
<dbReference type="NCBIfam" id="TIGR00059">
    <property type="entry name" value="L17"/>
    <property type="match status" value="1"/>
</dbReference>
<protein>
    <recommendedName>
        <fullName evidence="4 6">50S ribosomal protein L17</fullName>
    </recommendedName>
</protein>
<name>I6YB47_MYCWM</name>
<dbReference type="STRING" id="1197325.WEN_02035"/>
<evidence type="ECO:0000256" key="6">
    <source>
        <dbReference type="RuleBase" id="RU000661"/>
    </source>
</evidence>
<reference evidence="7 8" key="1">
    <citation type="journal article" date="2012" name="J. Bacteriol.">
        <title>Complete genome sequence of Mycoplasma wenyonii strain Massachusetts.</title>
        <authorList>
            <person name="Dos Santos A.P."/>
            <person name="Guimaraes A.M."/>
            <person name="do Nascimento N.C."/>
            <person name="Sanmiguel P.J."/>
            <person name="Messick J.B."/>
        </authorList>
    </citation>
    <scope>NUCLEOTIDE SEQUENCE [LARGE SCALE GENOMIC DNA]</scope>
    <source>
        <strain evidence="7 8">Massachusetts</strain>
    </source>
</reference>
<dbReference type="AlphaFoldDB" id="I6YB47"/>
<evidence type="ECO:0000256" key="5">
    <source>
        <dbReference type="RuleBase" id="RU000660"/>
    </source>
</evidence>
<dbReference type="PATRIC" id="fig|1197325.3.peg.439"/>
<evidence type="ECO:0000256" key="2">
    <source>
        <dbReference type="ARBA" id="ARBA00022980"/>
    </source>
</evidence>
<comment type="similarity">
    <text evidence="1 5">Belongs to the bacterial ribosomal protein bL17 family.</text>
</comment>
<dbReference type="HOGENOM" id="CLU_074407_2_2_14"/>
<dbReference type="SUPFAM" id="SSF64263">
    <property type="entry name" value="Prokaryotic ribosomal protein L17"/>
    <property type="match status" value="1"/>
</dbReference>
<dbReference type="Gene3D" id="3.90.1030.10">
    <property type="entry name" value="Ribosomal protein L17"/>
    <property type="match status" value="1"/>
</dbReference>
<sequence length="113" mass="13255">MSYIHKKGFDSARRKMITRQQCSDLISYGQITTKLSCARSTQRYFEKLITLAKEDNLITKRKAYSIVLRTSKFTREELVKKLFEELAKKYKSRKGGYTRLLKTSEGSYLLQLV</sequence>
<organism evidence="7 8">
    <name type="scientific">Mycoplasma wenyonii (strain Massachusetts)</name>
    <name type="common">Eperythrozoon wenyonii</name>
    <dbReference type="NCBI Taxonomy" id="1197325"/>
    <lineage>
        <taxon>Bacteria</taxon>
        <taxon>Bacillati</taxon>
        <taxon>Mycoplasmatota</taxon>
        <taxon>Mollicutes</taxon>
        <taxon>Mycoplasmataceae</taxon>
        <taxon>Mycoplasma</taxon>
    </lineage>
</organism>
<keyword evidence="3 5" id="KW-0687">Ribonucleoprotein</keyword>
<keyword evidence="2 5" id="KW-0689">Ribosomal protein</keyword>
<gene>
    <name evidence="7" type="primary">rplQ</name>
    <name evidence="7" type="ordered locus">WEN_02035</name>
</gene>
<dbReference type="InterPro" id="IPR000456">
    <property type="entry name" value="Ribosomal_bL17"/>
</dbReference>
<proteinExistence type="inferred from homology"/>
<evidence type="ECO:0000313" key="8">
    <source>
        <dbReference type="Proteomes" id="UP000009005"/>
    </source>
</evidence>
<dbReference type="Proteomes" id="UP000009005">
    <property type="component" value="Chromosome"/>
</dbReference>
<dbReference type="PANTHER" id="PTHR14413">
    <property type="entry name" value="RIBOSOMAL PROTEIN L17"/>
    <property type="match status" value="1"/>
</dbReference>
<dbReference type="RefSeq" id="WP_014849906.1">
    <property type="nucleotide sequence ID" value="NC_018149.1"/>
</dbReference>
<evidence type="ECO:0000313" key="7">
    <source>
        <dbReference type="EMBL" id="AFN65196.1"/>
    </source>
</evidence>
<keyword evidence="8" id="KW-1185">Reference proteome</keyword>
<dbReference type="InterPro" id="IPR036373">
    <property type="entry name" value="Ribosomal_bL17_sf"/>
</dbReference>
<dbReference type="EMBL" id="CP003703">
    <property type="protein sequence ID" value="AFN65196.1"/>
    <property type="molecule type" value="Genomic_DNA"/>
</dbReference>
<evidence type="ECO:0000256" key="1">
    <source>
        <dbReference type="ARBA" id="ARBA00008777"/>
    </source>
</evidence>
<dbReference type="GO" id="GO:0006412">
    <property type="term" value="P:translation"/>
    <property type="evidence" value="ECO:0007669"/>
    <property type="project" value="InterPro"/>
</dbReference>
<dbReference type="PANTHER" id="PTHR14413:SF16">
    <property type="entry name" value="LARGE RIBOSOMAL SUBUNIT PROTEIN BL17M"/>
    <property type="match status" value="1"/>
</dbReference>
<evidence type="ECO:0000256" key="3">
    <source>
        <dbReference type="ARBA" id="ARBA00023274"/>
    </source>
</evidence>
<dbReference type="KEGG" id="mwe:WEN_02035"/>
<dbReference type="GO" id="GO:0022625">
    <property type="term" value="C:cytosolic large ribosomal subunit"/>
    <property type="evidence" value="ECO:0007669"/>
    <property type="project" value="TreeGrafter"/>
</dbReference>
<dbReference type="GO" id="GO:0003735">
    <property type="term" value="F:structural constituent of ribosome"/>
    <property type="evidence" value="ECO:0007669"/>
    <property type="project" value="InterPro"/>
</dbReference>
<accession>I6YB47</accession>
<evidence type="ECO:0000256" key="4">
    <source>
        <dbReference type="ARBA" id="ARBA00035494"/>
    </source>
</evidence>
<dbReference type="OrthoDB" id="9809073at2"/>